<proteinExistence type="inferred from homology"/>
<dbReference type="SUPFAM" id="SSF54713">
    <property type="entry name" value="Elongation factor Ts (EF-Ts), dimerisation domain"/>
    <property type="match status" value="1"/>
</dbReference>
<comment type="caution">
    <text evidence="5">Lacks conserved residue(s) required for the propagation of feature annotation.</text>
</comment>
<dbReference type="Gene3D" id="3.30.479.20">
    <property type="entry name" value="Elongation factor Ts, dimerisation domain"/>
    <property type="match status" value="1"/>
</dbReference>
<keyword evidence="4 5" id="KW-0648">Protein biosynthesis</keyword>
<accession>A0A0G1KMV5</accession>
<protein>
    <recommendedName>
        <fullName evidence="2 5">Elongation factor Ts</fullName>
        <shortName evidence="5">EF-Ts</shortName>
    </recommendedName>
</protein>
<organism evidence="7 8">
    <name type="scientific">candidate division WWE3 bacterium GW2011_GWC2_44_9</name>
    <dbReference type="NCBI Taxonomy" id="1619125"/>
    <lineage>
        <taxon>Bacteria</taxon>
        <taxon>Katanobacteria</taxon>
    </lineage>
</organism>
<evidence type="ECO:0000313" key="8">
    <source>
        <dbReference type="Proteomes" id="UP000034504"/>
    </source>
</evidence>
<dbReference type="FunFam" id="1.10.8.10:FF:000001">
    <property type="entry name" value="Elongation factor Ts"/>
    <property type="match status" value="1"/>
</dbReference>
<dbReference type="CDD" id="cd14275">
    <property type="entry name" value="UBA_EF-Ts"/>
    <property type="match status" value="1"/>
</dbReference>
<dbReference type="SUPFAM" id="SSF46934">
    <property type="entry name" value="UBA-like"/>
    <property type="match status" value="1"/>
</dbReference>
<comment type="similarity">
    <text evidence="1 5">Belongs to the EF-Ts family.</text>
</comment>
<keyword evidence="3 5" id="KW-0251">Elongation factor</keyword>
<reference evidence="7 8" key="1">
    <citation type="journal article" date="2015" name="Nature">
        <title>rRNA introns, odd ribosomes, and small enigmatic genomes across a large radiation of phyla.</title>
        <authorList>
            <person name="Brown C.T."/>
            <person name="Hug L.A."/>
            <person name="Thomas B.C."/>
            <person name="Sharon I."/>
            <person name="Castelle C.J."/>
            <person name="Singh A."/>
            <person name="Wilkins M.J."/>
            <person name="Williams K.H."/>
            <person name="Banfield J.F."/>
        </authorList>
    </citation>
    <scope>NUCLEOTIDE SEQUENCE [LARGE SCALE GENOMIC DNA]</scope>
</reference>
<dbReference type="GO" id="GO:0005737">
    <property type="term" value="C:cytoplasm"/>
    <property type="evidence" value="ECO:0007669"/>
    <property type="project" value="UniProtKB-SubCell"/>
</dbReference>
<dbReference type="InterPro" id="IPR018101">
    <property type="entry name" value="Transl_elong_Ts_CS"/>
</dbReference>
<dbReference type="InterPro" id="IPR001816">
    <property type="entry name" value="Transl_elong_EFTs/EF1B"/>
</dbReference>
<dbReference type="InterPro" id="IPR036402">
    <property type="entry name" value="EF-Ts_dimer_sf"/>
</dbReference>
<evidence type="ECO:0000256" key="5">
    <source>
        <dbReference type="HAMAP-Rule" id="MF_00050"/>
    </source>
</evidence>
<dbReference type="Gene3D" id="1.10.8.10">
    <property type="entry name" value="DNA helicase RuvA subunit, C-terminal domain"/>
    <property type="match status" value="1"/>
</dbReference>
<dbReference type="HAMAP" id="MF_00050">
    <property type="entry name" value="EF_Ts"/>
    <property type="match status" value="1"/>
</dbReference>
<gene>
    <name evidence="5" type="primary">tsf</name>
    <name evidence="7" type="ORF">UW82_C0009G0008</name>
</gene>
<dbReference type="AlphaFoldDB" id="A0A0G1KMV5"/>
<comment type="caution">
    <text evidence="7">The sequence shown here is derived from an EMBL/GenBank/DDBJ whole genome shotgun (WGS) entry which is preliminary data.</text>
</comment>
<dbReference type="PROSITE" id="PS01126">
    <property type="entry name" value="EF_TS_1"/>
    <property type="match status" value="1"/>
</dbReference>
<dbReference type="PANTHER" id="PTHR11741">
    <property type="entry name" value="ELONGATION FACTOR TS"/>
    <property type="match status" value="1"/>
</dbReference>
<evidence type="ECO:0000256" key="3">
    <source>
        <dbReference type="ARBA" id="ARBA00022768"/>
    </source>
</evidence>
<dbReference type="EMBL" id="LCJU01000009">
    <property type="protein sequence ID" value="KKT84825.1"/>
    <property type="molecule type" value="Genomic_DNA"/>
</dbReference>
<dbReference type="InterPro" id="IPR014039">
    <property type="entry name" value="Transl_elong_EFTs/EF1B_dimer"/>
</dbReference>
<evidence type="ECO:0000256" key="1">
    <source>
        <dbReference type="ARBA" id="ARBA00005532"/>
    </source>
</evidence>
<dbReference type="InterPro" id="IPR009060">
    <property type="entry name" value="UBA-like_sf"/>
</dbReference>
<feature type="domain" description="Translation elongation factor EFTs/EF1B dimerisation" evidence="6">
    <location>
        <begin position="77"/>
        <end position="137"/>
    </location>
</feature>
<evidence type="ECO:0000313" key="7">
    <source>
        <dbReference type="EMBL" id="KKT84825.1"/>
    </source>
</evidence>
<evidence type="ECO:0000256" key="4">
    <source>
        <dbReference type="ARBA" id="ARBA00022917"/>
    </source>
</evidence>
<comment type="function">
    <text evidence="5">Associates with the EF-Tu.GDP complex and induces the exchange of GDP to GTP. It remains bound to the aminoacyl-tRNA.EF-Tu.GTP complex up to the GTP hydrolysis stage on the ribosome.</text>
</comment>
<name>A0A0G1KMV5_UNCKA</name>
<dbReference type="GO" id="GO:0003746">
    <property type="term" value="F:translation elongation factor activity"/>
    <property type="evidence" value="ECO:0007669"/>
    <property type="project" value="UniProtKB-UniRule"/>
</dbReference>
<keyword evidence="5" id="KW-0963">Cytoplasm</keyword>
<evidence type="ECO:0000256" key="2">
    <source>
        <dbReference type="ARBA" id="ARBA00016956"/>
    </source>
</evidence>
<dbReference type="PATRIC" id="fig|1619125.3.peg.267"/>
<comment type="subcellular location">
    <subcellularLocation>
        <location evidence="5">Cytoplasm</location>
    </subcellularLocation>
</comment>
<sequence length="139" mass="15265">MTIDIEKIKKLREETGAGVMDAKKALEETGGDYAKSVKILMEKGLAKAEKRADRAAGQGLVFCYIHSGAKVGSLLTEEFQKLGKEIAMQVATEEYASTDDLLDAEYVRDAGMKVKDLLAETVAKLGEKIEIRAFTRYSI</sequence>
<dbReference type="PANTHER" id="PTHR11741:SF0">
    <property type="entry name" value="ELONGATION FACTOR TS, MITOCHONDRIAL"/>
    <property type="match status" value="1"/>
</dbReference>
<dbReference type="Proteomes" id="UP000034504">
    <property type="component" value="Unassembled WGS sequence"/>
</dbReference>
<evidence type="ECO:0000259" key="6">
    <source>
        <dbReference type="Pfam" id="PF00889"/>
    </source>
</evidence>
<dbReference type="Pfam" id="PF00889">
    <property type="entry name" value="EF_TS"/>
    <property type="match status" value="1"/>
</dbReference>